<dbReference type="EC" id="2.3.1.29" evidence="5"/>
<reference evidence="8" key="2">
    <citation type="journal article" date="2021" name="Microbiome">
        <title>Successional dynamics and alternative stable states in a saline activated sludge microbial community over 9 years.</title>
        <authorList>
            <person name="Wang Y."/>
            <person name="Ye J."/>
            <person name="Ju F."/>
            <person name="Liu L."/>
            <person name="Boyd J.A."/>
            <person name="Deng Y."/>
            <person name="Parks D.H."/>
            <person name="Jiang X."/>
            <person name="Yin X."/>
            <person name="Woodcroft B.J."/>
            <person name="Tyson G.W."/>
            <person name="Hugenholtz P."/>
            <person name="Polz M.F."/>
            <person name="Zhang T."/>
        </authorList>
    </citation>
    <scope>NUCLEOTIDE SEQUENCE</scope>
    <source>
        <strain evidence="8">HKST-UBA02</strain>
    </source>
</reference>
<sequence length="418" mass="44536">MFQAFQAHLANELAQIKDASSYKTERILHSPQSAHVALGPGSRGPGVREAEDREAGTRAPGDSGEVLNLCANNYLGLANHSALVQAAKEGLDRWGFGLSSVRFICGTQDVHKQLEGTISRFMGYEDTILFGSCFDANGALFEAILGPEDAVLSDALNHASIIDGIRLSKAQRFRYAHSDMADLEVKLKEASGARHRLVFTDGVFSMDGDVAKLDQICDLAERYDAIVGVDDCHATGVLGKTGRGSGEAKGVRERIAVVTGTLGKALGGASGGYVTGRREIVEILRQRGRPYLFSNALMPAIAHASIEAFRLVDESPALLDTLRENAAAFRAGLTQAGFRIPPGETPIVPILIGDAGKTQAMAEAMLDEGIYVIGFSYPVVPVGQDRIRTQMSAAHTKADLDRAIDAFARVGTQIGVIG</sequence>
<dbReference type="InterPro" id="IPR050087">
    <property type="entry name" value="AON_synthase_class-II"/>
</dbReference>
<keyword evidence="4 5" id="KW-0012">Acyltransferase</keyword>
<dbReference type="Gene3D" id="3.90.1150.10">
    <property type="entry name" value="Aspartate Aminotransferase, domain 1"/>
    <property type="match status" value="1"/>
</dbReference>
<evidence type="ECO:0000313" key="9">
    <source>
        <dbReference type="Proteomes" id="UP000739538"/>
    </source>
</evidence>
<dbReference type="PANTHER" id="PTHR13693">
    <property type="entry name" value="CLASS II AMINOTRANSFERASE/8-AMINO-7-OXONONANOATE SYNTHASE"/>
    <property type="match status" value="1"/>
</dbReference>
<comment type="pathway">
    <text evidence="5">Amino-acid degradation; L-threonine degradation via oxydo-reductase pathway; glycine from L-threonine: step 2/2.</text>
</comment>
<comment type="caution">
    <text evidence="8">The sequence shown here is derived from an EMBL/GenBank/DDBJ whole genome shotgun (WGS) entry which is preliminary data.</text>
</comment>
<feature type="compositionally biased region" description="Basic and acidic residues" evidence="6">
    <location>
        <begin position="46"/>
        <end position="56"/>
    </location>
</feature>
<dbReference type="InterPro" id="IPR011282">
    <property type="entry name" value="2am3keto_CoA_ligase"/>
</dbReference>
<feature type="binding site" description="in other chain" evidence="5">
    <location>
        <position position="205"/>
    </location>
    <ligand>
        <name>pyridoxal 5'-phosphate</name>
        <dbReference type="ChEBI" id="CHEBI:597326"/>
        <note>ligand shared between dimeric partners</note>
    </ligand>
</feature>
<evidence type="ECO:0000256" key="4">
    <source>
        <dbReference type="ARBA" id="ARBA00023315"/>
    </source>
</evidence>
<dbReference type="Gene3D" id="3.40.640.10">
    <property type="entry name" value="Type I PLP-dependent aspartate aminotransferase-like (Major domain)"/>
    <property type="match status" value="1"/>
</dbReference>
<gene>
    <name evidence="5" type="primary">kbl</name>
    <name evidence="8" type="ORF">KDA27_21710</name>
</gene>
<comment type="similarity">
    <text evidence="1 5">Belongs to the class-II pyridoxal-phosphate-dependent aminotransferase family.</text>
</comment>
<comment type="cofactor">
    <cofactor evidence="5">
        <name>pyridoxal 5'-phosphate</name>
        <dbReference type="ChEBI" id="CHEBI:597326"/>
    </cofactor>
    <text evidence="5">Binds 1 pyridoxal phosphate per subunit.</text>
</comment>
<dbReference type="GO" id="GO:0019518">
    <property type="term" value="P:L-threonine catabolic process to glycine"/>
    <property type="evidence" value="ECO:0007669"/>
    <property type="project" value="UniProtKB-UniRule"/>
</dbReference>
<evidence type="ECO:0000256" key="3">
    <source>
        <dbReference type="ARBA" id="ARBA00022898"/>
    </source>
</evidence>
<feature type="modified residue" description="N6-(pyridoxal phosphate)lysine" evidence="5">
    <location>
        <position position="264"/>
    </location>
</feature>
<dbReference type="InterPro" id="IPR015422">
    <property type="entry name" value="PyrdxlP-dep_Trfase_small"/>
</dbReference>
<feature type="domain" description="Aminotransferase class I/classII large" evidence="7">
    <location>
        <begin position="65"/>
        <end position="407"/>
    </location>
</feature>
<dbReference type="GO" id="GO:0030170">
    <property type="term" value="F:pyridoxal phosphate binding"/>
    <property type="evidence" value="ECO:0007669"/>
    <property type="project" value="UniProtKB-UniRule"/>
</dbReference>
<dbReference type="InterPro" id="IPR015421">
    <property type="entry name" value="PyrdxlP-dep_Trfase_major"/>
</dbReference>
<feature type="binding site" evidence="5">
    <location>
        <position position="158"/>
    </location>
    <ligand>
        <name>substrate</name>
    </ligand>
</feature>
<dbReference type="InterPro" id="IPR015424">
    <property type="entry name" value="PyrdxlP-dep_Trfase"/>
</dbReference>
<accession>A0A956NFY4</accession>
<feature type="region of interest" description="Disordered" evidence="6">
    <location>
        <begin position="30"/>
        <end position="62"/>
    </location>
</feature>
<comment type="catalytic activity">
    <reaction evidence="5">
        <text>glycine + acetyl-CoA = (2S)-2-amino-3-oxobutanoate + CoA</text>
        <dbReference type="Rhea" id="RHEA:20736"/>
        <dbReference type="ChEBI" id="CHEBI:57287"/>
        <dbReference type="ChEBI" id="CHEBI:57288"/>
        <dbReference type="ChEBI" id="CHEBI:57305"/>
        <dbReference type="ChEBI" id="CHEBI:78948"/>
        <dbReference type="EC" id="2.3.1.29"/>
    </reaction>
</comment>
<feature type="binding site" description="in other chain" evidence="5">
    <location>
        <begin position="133"/>
        <end position="134"/>
    </location>
    <ligand>
        <name>pyridoxal 5'-phosphate</name>
        <dbReference type="ChEBI" id="CHEBI:597326"/>
        <note>ligand shared between dimeric partners</note>
    </ligand>
</feature>
<dbReference type="GO" id="GO:0008890">
    <property type="term" value="F:glycine C-acetyltransferase activity"/>
    <property type="evidence" value="ECO:0007669"/>
    <property type="project" value="UniProtKB-UniRule"/>
</dbReference>
<proteinExistence type="inferred from homology"/>
<evidence type="ECO:0000256" key="5">
    <source>
        <dbReference type="HAMAP-Rule" id="MF_00985"/>
    </source>
</evidence>
<dbReference type="NCBIfam" id="TIGR01822">
    <property type="entry name" value="2am3keto_CoA"/>
    <property type="match status" value="1"/>
</dbReference>
<protein>
    <recommendedName>
        <fullName evidence="5">2-amino-3-ketobutyrate coenzyme A ligase</fullName>
        <shortName evidence="5">AKB ligase</shortName>
        <ecNumber evidence="5">2.3.1.29</ecNumber>
    </recommendedName>
    <alternativeName>
        <fullName evidence="5">Glycine acetyltransferase</fullName>
    </alternativeName>
</protein>
<dbReference type="FunFam" id="3.40.640.10:FF:000006">
    <property type="entry name" value="5-aminolevulinate synthase, mitochondrial"/>
    <property type="match status" value="1"/>
</dbReference>
<dbReference type="EMBL" id="JAGQHS010000172">
    <property type="protein sequence ID" value="MCA9758428.1"/>
    <property type="molecule type" value="Genomic_DNA"/>
</dbReference>
<keyword evidence="3 5" id="KW-0663">Pyridoxal phosphate</keyword>
<dbReference type="NCBIfam" id="NF005394">
    <property type="entry name" value="PRK06939.1"/>
    <property type="match status" value="1"/>
</dbReference>
<reference evidence="8" key="1">
    <citation type="submission" date="2020-04" db="EMBL/GenBank/DDBJ databases">
        <authorList>
            <person name="Zhang T."/>
        </authorList>
    </citation>
    <scope>NUCLEOTIDE SEQUENCE</scope>
    <source>
        <strain evidence="8">HKST-UBA02</strain>
    </source>
</reference>
<evidence type="ECO:0000256" key="2">
    <source>
        <dbReference type="ARBA" id="ARBA00022679"/>
    </source>
</evidence>
<dbReference type="InterPro" id="IPR001917">
    <property type="entry name" value="Aminotrans_II_pyridoxalP_BS"/>
</dbReference>
<evidence type="ECO:0000313" key="8">
    <source>
        <dbReference type="EMBL" id="MCA9758428.1"/>
    </source>
</evidence>
<dbReference type="InterPro" id="IPR004839">
    <property type="entry name" value="Aminotransferase_I/II_large"/>
</dbReference>
<evidence type="ECO:0000256" key="1">
    <source>
        <dbReference type="ARBA" id="ARBA00008392"/>
    </source>
</evidence>
<dbReference type="AlphaFoldDB" id="A0A956NFY4"/>
<dbReference type="HAMAP" id="MF_00985">
    <property type="entry name" value="2am3keto_CoA_ligase"/>
    <property type="match status" value="1"/>
</dbReference>
<evidence type="ECO:0000259" key="7">
    <source>
        <dbReference type="Pfam" id="PF00155"/>
    </source>
</evidence>
<dbReference type="PROSITE" id="PS00599">
    <property type="entry name" value="AA_TRANSFER_CLASS_2"/>
    <property type="match status" value="1"/>
</dbReference>
<dbReference type="PANTHER" id="PTHR13693:SF102">
    <property type="entry name" value="2-AMINO-3-KETOBUTYRATE COENZYME A LIGASE, MITOCHONDRIAL"/>
    <property type="match status" value="1"/>
</dbReference>
<dbReference type="CDD" id="cd06454">
    <property type="entry name" value="KBL_like"/>
    <property type="match status" value="1"/>
</dbReference>
<dbReference type="Pfam" id="PF00155">
    <property type="entry name" value="Aminotran_1_2"/>
    <property type="match status" value="1"/>
</dbReference>
<evidence type="ECO:0000256" key="6">
    <source>
        <dbReference type="SAM" id="MobiDB-lite"/>
    </source>
</evidence>
<comment type="function">
    <text evidence="5">Catalyzes the cleavage of 2-amino-3-ketobutyrate to glycine and acetyl-CoA.</text>
</comment>
<dbReference type="GO" id="GO:0005829">
    <property type="term" value="C:cytosol"/>
    <property type="evidence" value="ECO:0007669"/>
    <property type="project" value="TreeGrafter"/>
</dbReference>
<comment type="caution">
    <text evidence="5">Lacks conserved residue(s) required for the propagation of feature annotation.</text>
</comment>
<feature type="binding site" description="in other chain" evidence="5">
    <location>
        <begin position="261"/>
        <end position="264"/>
    </location>
    <ligand>
        <name>pyridoxal 5'-phosphate</name>
        <dbReference type="ChEBI" id="CHEBI:597326"/>
        <note>ligand shared between dimeric partners</note>
    </ligand>
</feature>
<comment type="subunit">
    <text evidence="5">Homodimer.</text>
</comment>
<name>A0A956NFY4_UNCEI</name>
<dbReference type="SUPFAM" id="SSF53383">
    <property type="entry name" value="PLP-dependent transferases"/>
    <property type="match status" value="1"/>
</dbReference>
<organism evidence="8 9">
    <name type="scientific">Eiseniibacteriota bacterium</name>
    <dbReference type="NCBI Taxonomy" id="2212470"/>
    <lineage>
        <taxon>Bacteria</taxon>
        <taxon>Candidatus Eiseniibacteriota</taxon>
    </lineage>
</organism>
<dbReference type="Proteomes" id="UP000739538">
    <property type="component" value="Unassembled WGS sequence"/>
</dbReference>
<feature type="binding site" evidence="5">
    <location>
        <position position="388"/>
    </location>
    <ligand>
        <name>substrate</name>
    </ligand>
</feature>
<keyword evidence="2 5" id="KW-0808">Transferase</keyword>
<feature type="binding site" evidence="5">
    <location>
        <begin position="294"/>
        <end position="295"/>
    </location>
    <ligand>
        <name>pyridoxal 5'-phosphate</name>
        <dbReference type="ChEBI" id="CHEBI:597326"/>
        <note>ligand shared between dimeric partners</note>
    </ligand>
</feature>